<evidence type="ECO:0000313" key="2">
    <source>
        <dbReference type="EMBL" id="MTD56240.1"/>
    </source>
</evidence>
<dbReference type="InterPro" id="IPR000835">
    <property type="entry name" value="HTH_MarR-typ"/>
</dbReference>
<keyword evidence="3" id="KW-1185">Reference proteome</keyword>
<dbReference type="Gene3D" id="1.10.10.10">
    <property type="entry name" value="Winged helix-like DNA-binding domain superfamily/Winged helix DNA-binding domain"/>
    <property type="match status" value="1"/>
</dbReference>
<dbReference type="SUPFAM" id="SSF46785">
    <property type="entry name" value="Winged helix' DNA-binding domain"/>
    <property type="match status" value="1"/>
</dbReference>
<dbReference type="PROSITE" id="PS50995">
    <property type="entry name" value="HTH_MARR_2"/>
    <property type="match status" value="1"/>
</dbReference>
<proteinExistence type="predicted"/>
<dbReference type="SMART" id="SM00347">
    <property type="entry name" value="HTH_MARR"/>
    <property type="match status" value="1"/>
</dbReference>
<dbReference type="RefSeq" id="WP_312868179.1">
    <property type="nucleotide sequence ID" value="NZ_WMBA01000031.1"/>
</dbReference>
<dbReference type="InterPro" id="IPR036390">
    <property type="entry name" value="WH_DNA-bd_sf"/>
</dbReference>
<name>A0A6N7Z6A1_9PSEU</name>
<comment type="caution">
    <text evidence="2">The sequence shown here is derived from an EMBL/GenBank/DDBJ whole genome shotgun (WGS) entry which is preliminary data.</text>
</comment>
<evidence type="ECO:0000259" key="1">
    <source>
        <dbReference type="PROSITE" id="PS50995"/>
    </source>
</evidence>
<protein>
    <submittedName>
        <fullName evidence="2">MarR family transcriptional regulator</fullName>
    </submittedName>
</protein>
<feature type="domain" description="HTH marR-type" evidence="1">
    <location>
        <begin position="1"/>
        <end position="134"/>
    </location>
</feature>
<reference evidence="2 3" key="1">
    <citation type="submission" date="2019-11" db="EMBL/GenBank/DDBJ databases">
        <title>Draft genome of Amycolatopsis RM579.</title>
        <authorList>
            <person name="Duangmal K."/>
            <person name="Mingma R."/>
        </authorList>
    </citation>
    <scope>NUCLEOTIDE SEQUENCE [LARGE SCALE GENOMIC DNA]</scope>
    <source>
        <strain evidence="2 3">RM579</strain>
    </source>
</reference>
<dbReference type="GO" id="GO:0006950">
    <property type="term" value="P:response to stress"/>
    <property type="evidence" value="ECO:0007669"/>
    <property type="project" value="TreeGrafter"/>
</dbReference>
<accession>A0A6N7Z6A1</accession>
<dbReference type="PANTHER" id="PTHR33164:SF99">
    <property type="entry name" value="MARR FAMILY REGULATORY PROTEIN"/>
    <property type="match status" value="1"/>
</dbReference>
<dbReference type="InterPro" id="IPR036388">
    <property type="entry name" value="WH-like_DNA-bd_sf"/>
</dbReference>
<dbReference type="AlphaFoldDB" id="A0A6N7Z6A1"/>
<organism evidence="2 3">
    <name type="scientific">Amycolatopsis pithecellobii</name>
    <dbReference type="NCBI Taxonomy" id="664692"/>
    <lineage>
        <taxon>Bacteria</taxon>
        <taxon>Bacillati</taxon>
        <taxon>Actinomycetota</taxon>
        <taxon>Actinomycetes</taxon>
        <taxon>Pseudonocardiales</taxon>
        <taxon>Pseudonocardiaceae</taxon>
        <taxon>Amycolatopsis</taxon>
    </lineage>
</organism>
<dbReference type="Pfam" id="PF12802">
    <property type="entry name" value="MarR_2"/>
    <property type="match status" value="1"/>
</dbReference>
<dbReference type="Proteomes" id="UP000440096">
    <property type="component" value="Unassembled WGS sequence"/>
</dbReference>
<dbReference type="InterPro" id="IPR039422">
    <property type="entry name" value="MarR/SlyA-like"/>
</dbReference>
<sequence length="134" mass="14816">MSDVAEQRLVRQWHDLLALHAAVSGTLETRLQEEHGLGVTEFEALEALARNETGQCRGADLTEVVHLSQSATSRLVARLEREGLAERSMCESDRRGIFVTLTDAGRERYRQAKPTHRAVLAQLLSPSGKAVAVR</sequence>
<gene>
    <name evidence="2" type="ORF">GKO32_19990</name>
</gene>
<evidence type="ECO:0000313" key="3">
    <source>
        <dbReference type="Proteomes" id="UP000440096"/>
    </source>
</evidence>
<dbReference type="EMBL" id="WMBA01000031">
    <property type="protein sequence ID" value="MTD56240.1"/>
    <property type="molecule type" value="Genomic_DNA"/>
</dbReference>
<dbReference type="PANTHER" id="PTHR33164">
    <property type="entry name" value="TRANSCRIPTIONAL REGULATOR, MARR FAMILY"/>
    <property type="match status" value="1"/>
</dbReference>
<dbReference type="GO" id="GO:0003700">
    <property type="term" value="F:DNA-binding transcription factor activity"/>
    <property type="evidence" value="ECO:0007669"/>
    <property type="project" value="InterPro"/>
</dbReference>